<evidence type="ECO:0000256" key="5">
    <source>
        <dbReference type="ARBA" id="ARBA00022989"/>
    </source>
</evidence>
<evidence type="ECO:0000256" key="4">
    <source>
        <dbReference type="ARBA" id="ARBA00022692"/>
    </source>
</evidence>
<feature type="transmembrane region" description="Helical" evidence="8">
    <location>
        <begin position="169"/>
        <end position="186"/>
    </location>
</feature>
<keyword evidence="5 8" id="KW-1133">Transmembrane helix</keyword>
<evidence type="ECO:0000256" key="3">
    <source>
        <dbReference type="ARBA" id="ARBA00022679"/>
    </source>
</evidence>
<feature type="transmembrane region" description="Helical" evidence="8">
    <location>
        <begin position="418"/>
        <end position="436"/>
    </location>
</feature>
<feature type="transmembrane region" description="Helical" evidence="8">
    <location>
        <begin position="24"/>
        <end position="44"/>
    </location>
</feature>
<keyword evidence="10" id="KW-1185">Reference proteome</keyword>
<dbReference type="GO" id="GO:0016020">
    <property type="term" value="C:membrane"/>
    <property type="evidence" value="ECO:0007669"/>
    <property type="project" value="UniProtKB-SubCell"/>
</dbReference>
<dbReference type="KEGG" id="tfa:BW733_05665"/>
<dbReference type="InterPro" id="IPR049829">
    <property type="entry name" value="MptA/B-like"/>
</dbReference>
<evidence type="ECO:0008006" key="11">
    <source>
        <dbReference type="Google" id="ProtNLM"/>
    </source>
</evidence>
<protein>
    <recommendedName>
        <fullName evidence="11">Glycosyltransferase RgtA/B/C/D-like domain-containing protein</fullName>
    </recommendedName>
</protein>
<reference evidence="9 10" key="1">
    <citation type="journal article" date="2008" name="Int. J. Syst. Evol. Microbiol.">
        <title>Tessaracoccus flavescens sp. nov., isolated from marine sediment.</title>
        <authorList>
            <person name="Lee D.W."/>
            <person name="Lee S.D."/>
        </authorList>
    </citation>
    <scope>NUCLEOTIDE SEQUENCE [LARGE SCALE GENOMIC DNA]</scope>
    <source>
        <strain evidence="9 10">SST-39T</strain>
    </source>
</reference>
<dbReference type="STRING" id="399497.BW733_05665"/>
<feature type="transmembrane region" description="Helical" evidence="8">
    <location>
        <begin position="355"/>
        <end position="388"/>
    </location>
</feature>
<evidence type="ECO:0000256" key="7">
    <source>
        <dbReference type="ARBA" id="ARBA00043987"/>
    </source>
</evidence>
<name>A0A1Q2CWE7_9ACTN</name>
<evidence type="ECO:0000256" key="6">
    <source>
        <dbReference type="ARBA" id="ARBA00023136"/>
    </source>
</evidence>
<evidence type="ECO:0000256" key="1">
    <source>
        <dbReference type="ARBA" id="ARBA00004141"/>
    </source>
</evidence>
<dbReference type="GO" id="GO:0016757">
    <property type="term" value="F:glycosyltransferase activity"/>
    <property type="evidence" value="ECO:0007669"/>
    <property type="project" value="UniProtKB-KW"/>
</dbReference>
<keyword evidence="6 8" id="KW-0472">Membrane</keyword>
<keyword evidence="4 8" id="KW-0812">Transmembrane</keyword>
<feature type="transmembrane region" description="Helical" evidence="8">
    <location>
        <begin position="257"/>
        <end position="278"/>
    </location>
</feature>
<accession>A0A1Q2CWE7</accession>
<feature type="transmembrane region" description="Helical" evidence="8">
    <location>
        <begin position="217"/>
        <end position="245"/>
    </location>
</feature>
<gene>
    <name evidence="9" type="ORF">BW733_05665</name>
</gene>
<comment type="subcellular location">
    <subcellularLocation>
        <location evidence="1">Membrane</location>
        <topology evidence="1">Multi-pass membrane protein</topology>
    </subcellularLocation>
</comment>
<feature type="transmembrane region" description="Helical" evidence="8">
    <location>
        <begin position="322"/>
        <end position="343"/>
    </location>
</feature>
<keyword evidence="3" id="KW-0808">Transferase</keyword>
<organism evidence="9 10">
    <name type="scientific">Tessaracoccus flavescens</name>
    <dbReference type="NCBI Taxonomy" id="399497"/>
    <lineage>
        <taxon>Bacteria</taxon>
        <taxon>Bacillati</taxon>
        <taxon>Actinomycetota</taxon>
        <taxon>Actinomycetes</taxon>
        <taxon>Propionibacteriales</taxon>
        <taxon>Propionibacteriaceae</taxon>
        <taxon>Tessaracoccus</taxon>
    </lineage>
</organism>
<feature type="transmembrane region" description="Helical" evidence="8">
    <location>
        <begin position="51"/>
        <end position="69"/>
    </location>
</feature>
<sequence length="457" mass="49328">MAVVVIIGAHTADLAGLLEVRASWWRPLIAVPATGLLLLAWWQLGPTWRHPLLTAAIWIAPMLFAFPMHSRDAYAYAATGWQVAHGINPYETPIGDAGLAGLLVGVHWYKTTSVYPSLSLDIFGLISQMTGGDLYWTLVALRLPSLLALAILAFCLPRLARRFGIDPRLALWAGLLNPIMLVQWVGGVHNDALMVALGVAALLAATDLGWRGWRGLVVAGVLLGLAMGIKQSAALYGLGVVAVGWGLRFRDGEKVGGWPRLIAVAVVPGLITIATFLVSSLSWGLGWRNPTAGSPVEATSNAPLSWVASFLRYNELLPHSTANALVTGLSTVLMVVAIVLVWVRVGPTGARIGRPWLFTVLVLAAFNVLGPALQPWYLTLFLPLYVFLRGGPGWNRVWLVVVAAFALLAPLQDILPSYVSMAVVGVPLWFAWRALARREIDPLPASDPERDPFKTPV</sequence>
<dbReference type="Pfam" id="PF26314">
    <property type="entry name" value="MptA_B_family"/>
    <property type="match status" value="1"/>
</dbReference>
<evidence type="ECO:0000313" key="10">
    <source>
        <dbReference type="Proteomes" id="UP000188235"/>
    </source>
</evidence>
<proteinExistence type="inferred from homology"/>
<dbReference type="EMBL" id="CP019607">
    <property type="protein sequence ID" value="AQP50391.1"/>
    <property type="molecule type" value="Genomic_DNA"/>
</dbReference>
<comment type="similarity">
    <text evidence="7">Belongs to the MptA/B family.</text>
</comment>
<dbReference type="Proteomes" id="UP000188235">
    <property type="component" value="Chromosome"/>
</dbReference>
<evidence type="ECO:0000256" key="2">
    <source>
        <dbReference type="ARBA" id="ARBA00022676"/>
    </source>
</evidence>
<keyword evidence="2" id="KW-0328">Glycosyltransferase</keyword>
<feature type="transmembrane region" description="Helical" evidence="8">
    <location>
        <begin position="134"/>
        <end position="157"/>
    </location>
</feature>
<dbReference type="NCBIfam" id="NF038066">
    <property type="entry name" value="MptB"/>
    <property type="match status" value="1"/>
</dbReference>
<evidence type="ECO:0000313" key="9">
    <source>
        <dbReference type="EMBL" id="AQP50391.1"/>
    </source>
</evidence>
<dbReference type="AlphaFoldDB" id="A0A1Q2CWE7"/>
<evidence type="ECO:0000256" key="8">
    <source>
        <dbReference type="SAM" id="Phobius"/>
    </source>
</evidence>